<evidence type="ECO:0000256" key="1">
    <source>
        <dbReference type="SAM" id="MobiDB-lite"/>
    </source>
</evidence>
<dbReference type="Pfam" id="PF00892">
    <property type="entry name" value="EamA"/>
    <property type="match status" value="2"/>
</dbReference>
<feature type="transmembrane region" description="Helical" evidence="2">
    <location>
        <begin position="285"/>
        <end position="303"/>
    </location>
</feature>
<dbReference type="GO" id="GO:0016020">
    <property type="term" value="C:membrane"/>
    <property type="evidence" value="ECO:0007669"/>
    <property type="project" value="InterPro"/>
</dbReference>
<dbReference type="PANTHER" id="PTHR22911:SF135">
    <property type="entry name" value="BLR4310 PROTEIN"/>
    <property type="match status" value="1"/>
</dbReference>
<feature type="domain" description="EamA" evidence="3">
    <location>
        <begin position="171"/>
        <end position="297"/>
    </location>
</feature>
<sequence>MSTPLMSPLRRTRPASIRPEPLQPGDNLRGAGLMTLSMMGFTCNDAIIKFVVQDIPLYQAITLRGVFVLLALMILAQRAGGLRLRIPAPARAPMVLRLVGEIGSTLLFLNALQRMAIGDLTAVMQSLPLVVMLGAALFFKETLGWRRILAVGVGMLGVLIILRPGSGTFGIWSLVALGAMLLVAVRDLSTRQFGRDVSSNTIAFYGAVLVTLTGFVLSLGQGWVMPQLWHLALLALGSAFLTVGYLCAVAAMRVGEIAAVSPFRYTSLLMAIFLGLVIFGDWPDLWTWVGSALVVGAGIYTIWREAQLGRRR</sequence>
<dbReference type="InterPro" id="IPR000620">
    <property type="entry name" value="EamA_dom"/>
</dbReference>
<keyword evidence="5" id="KW-1185">Reference proteome</keyword>
<dbReference type="Proteomes" id="UP000304880">
    <property type="component" value="Unassembled WGS sequence"/>
</dbReference>
<dbReference type="EMBL" id="VDDC01000043">
    <property type="protein sequence ID" value="TNH37925.1"/>
    <property type="molecule type" value="Genomic_DNA"/>
</dbReference>
<feature type="transmembrane region" description="Helical" evidence="2">
    <location>
        <begin position="263"/>
        <end position="279"/>
    </location>
</feature>
<comment type="caution">
    <text evidence="4">The sequence shown here is derived from an EMBL/GenBank/DDBJ whole genome shotgun (WGS) entry which is preliminary data.</text>
</comment>
<feature type="transmembrane region" description="Helical" evidence="2">
    <location>
        <begin position="148"/>
        <end position="165"/>
    </location>
</feature>
<reference evidence="4 5" key="1">
    <citation type="submission" date="2019-06" db="EMBL/GenBank/DDBJ databases">
        <authorList>
            <person name="Li J."/>
        </authorList>
    </citation>
    <scope>NUCLEOTIDE SEQUENCE [LARGE SCALE GENOMIC DNA]</scope>
    <source>
        <strain evidence="4 5">CGMCC 1.8012</strain>
    </source>
</reference>
<feature type="region of interest" description="Disordered" evidence="1">
    <location>
        <begin position="1"/>
        <end position="26"/>
    </location>
</feature>
<feature type="transmembrane region" description="Helical" evidence="2">
    <location>
        <begin position="122"/>
        <end position="139"/>
    </location>
</feature>
<keyword evidence="2" id="KW-1133">Transmembrane helix</keyword>
<proteinExistence type="predicted"/>
<dbReference type="Gene3D" id="1.10.3730.20">
    <property type="match status" value="1"/>
</dbReference>
<dbReference type="RefSeq" id="WP_139599500.1">
    <property type="nucleotide sequence ID" value="NZ_VDDC01000043.1"/>
</dbReference>
<feature type="transmembrane region" description="Helical" evidence="2">
    <location>
        <begin position="171"/>
        <end position="189"/>
    </location>
</feature>
<dbReference type="GeneID" id="97046898"/>
<dbReference type="SUPFAM" id="SSF103481">
    <property type="entry name" value="Multidrug resistance efflux transporter EmrE"/>
    <property type="match status" value="2"/>
</dbReference>
<gene>
    <name evidence="4" type="ORF">FHD67_17560</name>
</gene>
<organism evidence="4 5">
    <name type="scientific">Paracoccus haeundaensis</name>
    <dbReference type="NCBI Taxonomy" id="225362"/>
    <lineage>
        <taxon>Bacteria</taxon>
        <taxon>Pseudomonadati</taxon>
        <taxon>Pseudomonadota</taxon>
        <taxon>Alphaproteobacteria</taxon>
        <taxon>Rhodobacterales</taxon>
        <taxon>Paracoccaceae</taxon>
        <taxon>Paracoccus</taxon>
    </lineage>
</organism>
<feature type="transmembrane region" description="Helical" evidence="2">
    <location>
        <begin position="95"/>
        <end position="116"/>
    </location>
</feature>
<evidence type="ECO:0000259" key="3">
    <source>
        <dbReference type="Pfam" id="PF00892"/>
    </source>
</evidence>
<evidence type="ECO:0000313" key="5">
    <source>
        <dbReference type="Proteomes" id="UP000304880"/>
    </source>
</evidence>
<feature type="transmembrane region" description="Helical" evidence="2">
    <location>
        <begin position="229"/>
        <end position="251"/>
    </location>
</feature>
<feature type="transmembrane region" description="Helical" evidence="2">
    <location>
        <begin position="57"/>
        <end position="75"/>
    </location>
</feature>
<keyword evidence="2" id="KW-0812">Transmembrane</keyword>
<dbReference type="PANTHER" id="PTHR22911">
    <property type="entry name" value="ACYL-MALONYL CONDENSING ENZYME-RELATED"/>
    <property type="match status" value="1"/>
</dbReference>
<feature type="domain" description="EamA" evidence="3">
    <location>
        <begin position="29"/>
        <end position="162"/>
    </location>
</feature>
<name>A0A5C4R1T3_9RHOB</name>
<dbReference type="InterPro" id="IPR037185">
    <property type="entry name" value="EmrE-like"/>
</dbReference>
<evidence type="ECO:0000256" key="2">
    <source>
        <dbReference type="SAM" id="Phobius"/>
    </source>
</evidence>
<accession>A0A5C4R1T3</accession>
<protein>
    <submittedName>
        <fullName evidence="4">DMT family transporter</fullName>
    </submittedName>
</protein>
<evidence type="ECO:0000313" key="4">
    <source>
        <dbReference type="EMBL" id="TNH37925.1"/>
    </source>
</evidence>
<keyword evidence="2" id="KW-0472">Membrane</keyword>
<dbReference type="AlphaFoldDB" id="A0A5C4R1T3"/>
<feature type="transmembrane region" description="Helical" evidence="2">
    <location>
        <begin position="201"/>
        <end position="223"/>
    </location>
</feature>